<keyword evidence="3" id="KW-1185">Reference proteome</keyword>
<keyword evidence="1" id="KW-0812">Transmembrane</keyword>
<reference evidence="2" key="2">
    <citation type="submission" date="2015-03" db="UniProtKB">
        <authorList>
            <consortium name="EnsemblPlants"/>
        </authorList>
    </citation>
    <scope>IDENTIFICATION</scope>
</reference>
<dbReference type="HOGENOM" id="CLU_2545801_0_0_1"/>
<reference evidence="2 3" key="1">
    <citation type="journal article" date="2014" name="Genome Biol.">
        <title>Transcriptome and methylome profiling reveals relics of genome dominance in the mesopolyploid Brassica oleracea.</title>
        <authorList>
            <person name="Parkin I.A."/>
            <person name="Koh C."/>
            <person name="Tang H."/>
            <person name="Robinson S.J."/>
            <person name="Kagale S."/>
            <person name="Clarke W.E."/>
            <person name="Town C.D."/>
            <person name="Nixon J."/>
            <person name="Krishnakumar V."/>
            <person name="Bidwell S.L."/>
            <person name="Denoeud F."/>
            <person name="Belcram H."/>
            <person name="Links M.G."/>
            <person name="Just J."/>
            <person name="Clarke C."/>
            <person name="Bender T."/>
            <person name="Huebert T."/>
            <person name="Mason A.S."/>
            <person name="Pires J.C."/>
            <person name="Barker G."/>
            <person name="Moore J."/>
            <person name="Walley P.G."/>
            <person name="Manoli S."/>
            <person name="Batley J."/>
            <person name="Edwards D."/>
            <person name="Nelson M.N."/>
            <person name="Wang X."/>
            <person name="Paterson A.H."/>
            <person name="King G."/>
            <person name="Bancroft I."/>
            <person name="Chalhoub B."/>
            <person name="Sharpe A.G."/>
        </authorList>
    </citation>
    <scope>NUCLEOTIDE SEQUENCE</scope>
    <source>
        <strain evidence="2 3">cv. TO1000</strain>
    </source>
</reference>
<evidence type="ECO:0000313" key="3">
    <source>
        <dbReference type="Proteomes" id="UP000032141"/>
    </source>
</evidence>
<organism evidence="2 3">
    <name type="scientific">Brassica oleracea var. oleracea</name>
    <dbReference type="NCBI Taxonomy" id="109376"/>
    <lineage>
        <taxon>Eukaryota</taxon>
        <taxon>Viridiplantae</taxon>
        <taxon>Streptophyta</taxon>
        <taxon>Embryophyta</taxon>
        <taxon>Tracheophyta</taxon>
        <taxon>Spermatophyta</taxon>
        <taxon>Magnoliopsida</taxon>
        <taxon>eudicotyledons</taxon>
        <taxon>Gunneridae</taxon>
        <taxon>Pentapetalae</taxon>
        <taxon>rosids</taxon>
        <taxon>malvids</taxon>
        <taxon>Brassicales</taxon>
        <taxon>Brassicaceae</taxon>
        <taxon>Brassiceae</taxon>
        <taxon>Brassica</taxon>
    </lineage>
</organism>
<accession>A0A0D3DWW4</accession>
<dbReference type="eggNOG" id="KOG0157">
    <property type="taxonomic scope" value="Eukaryota"/>
</dbReference>
<dbReference type="AlphaFoldDB" id="A0A0D3DWW4"/>
<dbReference type="EnsemblPlants" id="Bo8g105140.1">
    <property type="protein sequence ID" value="Bo8g105140.1"/>
    <property type="gene ID" value="Bo8g105140"/>
</dbReference>
<keyword evidence="1" id="KW-0472">Membrane</keyword>
<keyword evidence="1" id="KW-1133">Transmembrane helix</keyword>
<evidence type="ECO:0000313" key="2">
    <source>
        <dbReference type="EnsemblPlants" id="Bo8g105140.1"/>
    </source>
</evidence>
<proteinExistence type="predicted"/>
<protein>
    <submittedName>
        <fullName evidence="2">Uncharacterized protein</fullName>
    </submittedName>
</protein>
<name>A0A0D3DWW4_BRAOL</name>
<sequence length="83" mass="9976">MIEIIAVKNVFLIGFSILILNWVWRAVNWVWLRPKRLEKYLKKQGFSGNSYRILMGDMRERVIRWIKLLSHFLFLSLLILSLA</sequence>
<feature type="transmembrane region" description="Helical" evidence="1">
    <location>
        <begin position="12"/>
        <end position="32"/>
    </location>
</feature>
<dbReference type="STRING" id="109376.A0A0D3DWW4"/>
<feature type="transmembrane region" description="Helical" evidence="1">
    <location>
        <begin position="62"/>
        <end position="82"/>
    </location>
</feature>
<dbReference type="Proteomes" id="UP000032141">
    <property type="component" value="Chromosome C8"/>
</dbReference>
<dbReference type="Gramene" id="Bo8g105140.1">
    <property type="protein sequence ID" value="Bo8g105140.1"/>
    <property type="gene ID" value="Bo8g105140"/>
</dbReference>
<evidence type="ECO:0000256" key="1">
    <source>
        <dbReference type="SAM" id="Phobius"/>
    </source>
</evidence>